<evidence type="ECO:0000256" key="1">
    <source>
        <dbReference type="SAM" id="MobiDB-lite"/>
    </source>
</evidence>
<feature type="compositionally biased region" description="Low complexity" evidence="1">
    <location>
        <begin position="34"/>
        <end position="44"/>
    </location>
</feature>
<keyword evidence="3" id="KW-1185">Reference proteome</keyword>
<accession>A0ABZ1B8H9</accession>
<reference evidence="2 3" key="1">
    <citation type="submission" date="2023-12" db="EMBL/GenBank/DDBJ databases">
        <title>Blastococcus brunescens sp. nov., an actonobacterium isolated from sandstone collected in sahara desert.</title>
        <authorList>
            <person name="Gtari M."/>
            <person name="Ghodhbane F."/>
        </authorList>
    </citation>
    <scope>NUCLEOTIDE SEQUENCE [LARGE SCALE GENOMIC DNA]</scope>
    <source>
        <strain evidence="2 3">BMG 8361</strain>
    </source>
</reference>
<dbReference type="Proteomes" id="UP001324287">
    <property type="component" value="Chromosome"/>
</dbReference>
<dbReference type="RefSeq" id="WP_324277520.1">
    <property type="nucleotide sequence ID" value="NZ_CP141261.1"/>
</dbReference>
<evidence type="ECO:0000313" key="2">
    <source>
        <dbReference type="EMBL" id="WRL66203.1"/>
    </source>
</evidence>
<name>A0ABZ1B8H9_9ACTN</name>
<protein>
    <submittedName>
        <fullName evidence="2">Uncharacterized protein</fullName>
    </submittedName>
</protein>
<organism evidence="2 3">
    <name type="scientific">Blastococcus brunescens</name>
    <dbReference type="NCBI Taxonomy" id="1564165"/>
    <lineage>
        <taxon>Bacteria</taxon>
        <taxon>Bacillati</taxon>
        <taxon>Actinomycetota</taxon>
        <taxon>Actinomycetes</taxon>
        <taxon>Geodermatophilales</taxon>
        <taxon>Geodermatophilaceae</taxon>
        <taxon>Blastococcus</taxon>
    </lineage>
</organism>
<evidence type="ECO:0000313" key="3">
    <source>
        <dbReference type="Proteomes" id="UP001324287"/>
    </source>
</evidence>
<proteinExistence type="predicted"/>
<feature type="region of interest" description="Disordered" evidence="1">
    <location>
        <begin position="34"/>
        <end position="61"/>
    </location>
</feature>
<sequence>MHARLVVEPSAVEYGPSAVVGALLGPCPAATATTAAGASSSTWAPMTSRPPVWSSQPCPSS</sequence>
<dbReference type="EMBL" id="CP141261">
    <property type="protein sequence ID" value="WRL66203.1"/>
    <property type="molecule type" value="Genomic_DNA"/>
</dbReference>
<gene>
    <name evidence="2" type="ORF">U6N30_12375</name>
</gene>